<dbReference type="EMBL" id="JBBNAF010000003">
    <property type="protein sequence ID" value="KAK9160972.1"/>
    <property type="molecule type" value="Genomic_DNA"/>
</dbReference>
<keyword evidence="2" id="KW-1185">Reference proteome</keyword>
<evidence type="ECO:0000313" key="2">
    <source>
        <dbReference type="Proteomes" id="UP001420932"/>
    </source>
</evidence>
<proteinExistence type="predicted"/>
<accession>A0AAP0PYE8</accession>
<evidence type="ECO:0000313" key="1">
    <source>
        <dbReference type="EMBL" id="KAK9160972.1"/>
    </source>
</evidence>
<organism evidence="1 2">
    <name type="scientific">Stephania yunnanensis</name>
    <dbReference type="NCBI Taxonomy" id="152371"/>
    <lineage>
        <taxon>Eukaryota</taxon>
        <taxon>Viridiplantae</taxon>
        <taxon>Streptophyta</taxon>
        <taxon>Embryophyta</taxon>
        <taxon>Tracheophyta</taxon>
        <taxon>Spermatophyta</taxon>
        <taxon>Magnoliopsida</taxon>
        <taxon>Ranunculales</taxon>
        <taxon>Menispermaceae</taxon>
        <taxon>Menispermoideae</taxon>
        <taxon>Cissampelideae</taxon>
        <taxon>Stephania</taxon>
    </lineage>
</organism>
<sequence length="176" mass="19830">MASYPNNYGLFKDSHYYNVNGVAVAVKGHLDLLHSTGDEAFAKKYRLPFTLLSDEGNKIRKEWGVPSDLVGALPDIGARIGEISNYLVTLCIAAYLHNALRSQHSASDFESPISLMWLITLFYTHELPWEEEPLVFDSSNNPHIPLNESNCMSKDLMKCAVEWGKKLCKIECLHEV</sequence>
<protein>
    <submittedName>
        <fullName evidence="1">Uncharacterized protein</fullName>
    </submittedName>
</protein>
<dbReference type="Proteomes" id="UP001420932">
    <property type="component" value="Unassembled WGS sequence"/>
</dbReference>
<name>A0AAP0PYE8_9MAGN</name>
<gene>
    <name evidence="1" type="ORF">Syun_007313</name>
</gene>
<comment type="caution">
    <text evidence="1">The sequence shown here is derived from an EMBL/GenBank/DDBJ whole genome shotgun (WGS) entry which is preliminary data.</text>
</comment>
<dbReference type="AlphaFoldDB" id="A0AAP0PYE8"/>
<reference evidence="1 2" key="1">
    <citation type="submission" date="2024-01" db="EMBL/GenBank/DDBJ databases">
        <title>Genome assemblies of Stephania.</title>
        <authorList>
            <person name="Yang L."/>
        </authorList>
    </citation>
    <scope>NUCLEOTIDE SEQUENCE [LARGE SCALE GENOMIC DNA]</scope>
    <source>
        <strain evidence="1">YNDBR</strain>
        <tissue evidence="1">Leaf</tissue>
    </source>
</reference>